<keyword evidence="1" id="KW-0378">Hydrolase</keyword>
<dbReference type="InterPro" id="IPR013783">
    <property type="entry name" value="Ig-like_fold"/>
</dbReference>
<keyword evidence="3" id="KW-0732">Signal</keyword>
<dbReference type="Gene3D" id="3.20.20.80">
    <property type="entry name" value="Glycosidases"/>
    <property type="match status" value="1"/>
</dbReference>
<evidence type="ECO:0000256" key="2">
    <source>
        <dbReference type="ARBA" id="ARBA00023295"/>
    </source>
</evidence>
<evidence type="ECO:0000313" key="5">
    <source>
        <dbReference type="EMBL" id="KAK7429098.1"/>
    </source>
</evidence>
<evidence type="ECO:0000256" key="3">
    <source>
        <dbReference type="SAM" id="SignalP"/>
    </source>
</evidence>
<dbReference type="PANTHER" id="PTHR43536">
    <property type="entry name" value="MANNOSYLGLYCOPROTEIN ENDO-BETA-MANNOSIDASE"/>
    <property type="match status" value="1"/>
</dbReference>
<dbReference type="EMBL" id="JAZAVK010000032">
    <property type="protein sequence ID" value="KAK7429098.1"/>
    <property type="molecule type" value="Genomic_DNA"/>
</dbReference>
<dbReference type="Gene3D" id="2.60.120.260">
    <property type="entry name" value="Galactose-binding domain-like"/>
    <property type="match status" value="1"/>
</dbReference>
<dbReference type="Proteomes" id="UP001498421">
    <property type="component" value="Unassembled WGS sequence"/>
</dbReference>
<dbReference type="SUPFAM" id="SSF51445">
    <property type="entry name" value="(Trans)glycosidases"/>
    <property type="match status" value="1"/>
</dbReference>
<proteinExistence type="predicted"/>
<evidence type="ECO:0000259" key="4">
    <source>
        <dbReference type="Pfam" id="PF22666"/>
    </source>
</evidence>
<keyword evidence="2" id="KW-0326">Glycosidase</keyword>
<protein>
    <recommendedName>
        <fullName evidence="4">Beta-mannosidase-like galactose-binding domain-containing protein</fullName>
    </recommendedName>
</protein>
<organism evidence="5 6">
    <name type="scientific">Neonectria magnoliae</name>
    <dbReference type="NCBI Taxonomy" id="2732573"/>
    <lineage>
        <taxon>Eukaryota</taxon>
        <taxon>Fungi</taxon>
        <taxon>Dikarya</taxon>
        <taxon>Ascomycota</taxon>
        <taxon>Pezizomycotina</taxon>
        <taxon>Sordariomycetes</taxon>
        <taxon>Hypocreomycetidae</taxon>
        <taxon>Hypocreales</taxon>
        <taxon>Nectriaceae</taxon>
        <taxon>Neonectria</taxon>
    </lineage>
</organism>
<feature type="domain" description="Beta-mannosidase-like galactose-binding" evidence="4">
    <location>
        <begin position="59"/>
        <end position="141"/>
    </location>
</feature>
<dbReference type="InterPro" id="IPR043534">
    <property type="entry name" value="EBDG/EBM"/>
</dbReference>
<feature type="signal peptide" evidence="3">
    <location>
        <begin position="1"/>
        <end position="16"/>
    </location>
</feature>
<dbReference type="PANTHER" id="PTHR43536:SF1">
    <property type="entry name" value="MANNOSYLGLYCOPROTEIN ENDO-BETA-MANNOSIDASE"/>
    <property type="match status" value="1"/>
</dbReference>
<dbReference type="InterPro" id="IPR008979">
    <property type="entry name" value="Galactose-bd-like_sf"/>
</dbReference>
<dbReference type="InterPro" id="IPR054593">
    <property type="entry name" value="Beta-mannosidase-like_N2"/>
</dbReference>
<evidence type="ECO:0000256" key="1">
    <source>
        <dbReference type="ARBA" id="ARBA00022801"/>
    </source>
</evidence>
<dbReference type="Pfam" id="PF22666">
    <property type="entry name" value="Glyco_hydro_2_N2"/>
    <property type="match status" value="1"/>
</dbReference>
<feature type="chain" id="PRO_5046778895" description="Beta-mannosidase-like galactose-binding domain-containing protein" evidence="3">
    <location>
        <begin position="17"/>
        <end position="423"/>
    </location>
</feature>
<dbReference type="SUPFAM" id="SSF49303">
    <property type="entry name" value="beta-Galactosidase/glucuronidase domain"/>
    <property type="match status" value="1"/>
</dbReference>
<comment type="caution">
    <text evidence="5">The sequence shown here is derived from an EMBL/GenBank/DDBJ whole genome shotgun (WGS) entry which is preliminary data.</text>
</comment>
<dbReference type="Gene3D" id="2.60.40.10">
    <property type="entry name" value="Immunoglobulins"/>
    <property type="match status" value="1"/>
</dbReference>
<sequence>MHGYTLLSTLLASATAQAIDITSEAGQKGVIPNWDLQTSSAVENVISASKTAVGELEDSDLWYSDNLNKFNWGQFSVPWVYRNELSLTPGKRKHSFLEIHGIASRADLYLNGKQIADKTHQTGSFGGHTYDITEIVAEKNTFFANVYPSAFNQDLVQGFVDWNPKAPDNSTGIWRDVVVKQTRQVAMGPLSISIDLDTPVERNPAIVTVHAKAQNLEHHEVQVVARSVISNPSNHQELVKHQTITLDHPYASTALEIVHKIDKPEVWWPKAWDKAEAQFGIRTVTSHANKYNDTMFTVNGYPFQVLGGGYSPDHFFRWDWERFVAVAQYALDMGLNTIRLEGTMEHPELYEIADEMGVMIIAGWVCCSKWESWDYNEDLAINPPTAMDAKRLRNSQRKHEARGSIASASSQCAGLPHRKRLLA</sequence>
<accession>A0ABR1I698</accession>
<keyword evidence="6" id="KW-1185">Reference proteome</keyword>
<reference evidence="5 6" key="1">
    <citation type="journal article" date="2025" name="Microbiol. Resour. Announc.">
        <title>Draft genome sequences for Neonectria magnoliae and Neonectria punicea, canker pathogens of Liriodendron tulipifera and Acer saccharum in West Virginia.</title>
        <authorList>
            <person name="Petronek H.M."/>
            <person name="Kasson M.T."/>
            <person name="Metheny A.M."/>
            <person name="Stauder C.M."/>
            <person name="Lovett B."/>
            <person name="Lynch S.C."/>
            <person name="Garnas J.R."/>
            <person name="Kasson L.R."/>
            <person name="Stajich J.E."/>
        </authorList>
    </citation>
    <scope>NUCLEOTIDE SEQUENCE [LARGE SCALE GENOMIC DNA]</scope>
    <source>
        <strain evidence="5 6">NRRL 64651</strain>
    </source>
</reference>
<dbReference type="InterPro" id="IPR017853">
    <property type="entry name" value="GH"/>
</dbReference>
<dbReference type="InterPro" id="IPR036156">
    <property type="entry name" value="Beta-gal/glucu_dom_sf"/>
</dbReference>
<evidence type="ECO:0000313" key="6">
    <source>
        <dbReference type="Proteomes" id="UP001498421"/>
    </source>
</evidence>
<gene>
    <name evidence="5" type="ORF">QQZ08_004313</name>
</gene>
<dbReference type="SUPFAM" id="SSF49785">
    <property type="entry name" value="Galactose-binding domain-like"/>
    <property type="match status" value="1"/>
</dbReference>
<name>A0ABR1I698_9HYPO</name>